<feature type="transmembrane region" description="Helical" evidence="14">
    <location>
        <begin position="136"/>
        <end position="159"/>
    </location>
</feature>
<dbReference type="InterPro" id="IPR052337">
    <property type="entry name" value="SAT4-like"/>
</dbReference>
<evidence type="ECO:0000256" key="5">
    <source>
        <dbReference type="ARBA" id="ARBA00022525"/>
    </source>
</evidence>
<gene>
    <name evidence="18" type="ORF">EDB81DRAFT_733007</name>
</gene>
<dbReference type="GO" id="GO:0098552">
    <property type="term" value="C:side of membrane"/>
    <property type="evidence" value="ECO:0007669"/>
    <property type="project" value="UniProtKB-KW"/>
</dbReference>
<dbReference type="InterPro" id="IPR008427">
    <property type="entry name" value="Extracellular_membr_CFEM_dom"/>
</dbReference>
<dbReference type="AlphaFoldDB" id="A0A9P9DHE2"/>
<keyword evidence="10 14" id="KW-0472">Membrane</keyword>
<dbReference type="EMBL" id="JAGMUV010000026">
    <property type="protein sequence ID" value="KAH7119214.1"/>
    <property type="molecule type" value="Genomic_DNA"/>
</dbReference>
<proteinExistence type="inferred from homology"/>
<keyword evidence="5" id="KW-0964">Secreted</keyword>
<evidence type="ECO:0000256" key="10">
    <source>
        <dbReference type="ARBA" id="ARBA00023136"/>
    </source>
</evidence>
<feature type="signal peptide" evidence="15">
    <location>
        <begin position="1"/>
        <end position="22"/>
    </location>
</feature>
<evidence type="ECO:0000256" key="14">
    <source>
        <dbReference type="SAM" id="Phobius"/>
    </source>
</evidence>
<dbReference type="Proteomes" id="UP000738349">
    <property type="component" value="Unassembled WGS sequence"/>
</dbReference>
<evidence type="ECO:0000256" key="2">
    <source>
        <dbReference type="ARBA" id="ARBA00004589"/>
    </source>
</evidence>
<dbReference type="InterPro" id="IPR049326">
    <property type="entry name" value="Rhodopsin_dom_fungi"/>
</dbReference>
<evidence type="ECO:0000259" key="16">
    <source>
        <dbReference type="Pfam" id="PF05730"/>
    </source>
</evidence>
<feature type="domain" description="CFEM" evidence="16">
    <location>
        <begin position="30"/>
        <end position="93"/>
    </location>
</feature>
<evidence type="ECO:0000256" key="4">
    <source>
        <dbReference type="ARBA" id="ARBA00010031"/>
    </source>
</evidence>
<accession>A0A9P9DHE2</accession>
<dbReference type="OrthoDB" id="5113978at2759"/>
<keyword evidence="9 14" id="KW-1133">Transmembrane helix</keyword>
<dbReference type="GO" id="GO:0005576">
    <property type="term" value="C:extracellular region"/>
    <property type="evidence" value="ECO:0007669"/>
    <property type="project" value="UniProtKB-SubCell"/>
</dbReference>
<sequence length="472" mass="52345">MLVRNLFAVALAALPHSQPALTQGNLTGLLDQLPKCSTKPLIEAAANSSCLLTNMTCICTNDALRQDVEARVSDACTVKESLRIKNATMTSCSAPVRHDAKDSSTITIILVILSWALLIQRVSCKFSAKLPLGLDDWLVLATAIASVASSTIIINYILPNGLGKDVWTLKPDQIYQFGFYFYVVSIIYLFQVTTLKLAMLYLYLRIFPSEGMRKVIWGTGALVCAFGIAFILASIIACQPISYIWTKWDGEHEGRCVNIALIAWMNAAISISLSLWLIAIPLWKVRSLNMKREKKFGVAIMFILGAFDTVVSILRLDSLISFRNNFNATWGYAQVIKWSIIEINVGLYCVCIPTLRPVLVEVYSRLLTASHALCGGNESGASNSKRRVFGWPRNATITSCIEMDPCGRERWELGSGVNHNSDKFHLSRQAPKTGNAIVCTKTTKVTYDETDQEELISSAQARQKELRVGWTR</sequence>
<keyword evidence="11" id="KW-1015">Disulfide bond</keyword>
<protein>
    <recommendedName>
        <fullName evidence="20">Extracellular membrane protein CFEM domain-containing protein</fullName>
    </recommendedName>
</protein>
<dbReference type="PANTHER" id="PTHR33048">
    <property type="entry name" value="PTH11-LIKE INTEGRAL MEMBRANE PROTEIN (AFU_ORTHOLOGUE AFUA_5G11245)"/>
    <property type="match status" value="1"/>
</dbReference>
<feature type="transmembrane region" description="Helical" evidence="14">
    <location>
        <begin position="215"/>
        <end position="237"/>
    </location>
</feature>
<comment type="similarity">
    <text evidence="4">Belongs to the RBT5 family.</text>
</comment>
<name>A0A9P9DHE2_9HYPO</name>
<evidence type="ECO:0000256" key="9">
    <source>
        <dbReference type="ARBA" id="ARBA00022989"/>
    </source>
</evidence>
<keyword evidence="8 15" id="KW-0732">Signal</keyword>
<feature type="transmembrane region" description="Helical" evidence="14">
    <location>
        <begin position="105"/>
        <end position="124"/>
    </location>
</feature>
<evidence type="ECO:0000259" key="17">
    <source>
        <dbReference type="Pfam" id="PF20684"/>
    </source>
</evidence>
<keyword evidence="19" id="KW-1185">Reference proteome</keyword>
<reference evidence="18" key="1">
    <citation type="journal article" date="2021" name="Nat. Commun.">
        <title>Genetic determinants of endophytism in the Arabidopsis root mycobiome.</title>
        <authorList>
            <person name="Mesny F."/>
            <person name="Miyauchi S."/>
            <person name="Thiergart T."/>
            <person name="Pickel B."/>
            <person name="Atanasova L."/>
            <person name="Karlsson M."/>
            <person name="Huettel B."/>
            <person name="Barry K.W."/>
            <person name="Haridas S."/>
            <person name="Chen C."/>
            <person name="Bauer D."/>
            <person name="Andreopoulos W."/>
            <person name="Pangilinan J."/>
            <person name="LaButti K."/>
            <person name="Riley R."/>
            <person name="Lipzen A."/>
            <person name="Clum A."/>
            <person name="Drula E."/>
            <person name="Henrissat B."/>
            <person name="Kohler A."/>
            <person name="Grigoriev I.V."/>
            <person name="Martin F.M."/>
            <person name="Hacquard S."/>
        </authorList>
    </citation>
    <scope>NUCLEOTIDE SEQUENCE</scope>
    <source>
        <strain evidence="18">MPI-CAGE-AT-0147</strain>
    </source>
</reference>
<keyword evidence="6" id="KW-0336">GPI-anchor</keyword>
<evidence type="ECO:0000256" key="6">
    <source>
        <dbReference type="ARBA" id="ARBA00022622"/>
    </source>
</evidence>
<evidence type="ECO:0000256" key="13">
    <source>
        <dbReference type="ARBA" id="ARBA00038359"/>
    </source>
</evidence>
<evidence type="ECO:0000256" key="12">
    <source>
        <dbReference type="ARBA" id="ARBA00023288"/>
    </source>
</evidence>
<comment type="subcellular location">
    <subcellularLocation>
        <location evidence="2">Membrane</location>
        <topology evidence="2">Lipid-anchor</topology>
        <topology evidence="2">GPI-anchor</topology>
    </subcellularLocation>
    <subcellularLocation>
        <location evidence="1">Membrane</location>
        <topology evidence="1">Multi-pass membrane protein</topology>
    </subcellularLocation>
    <subcellularLocation>
        <location evidence="3">Secreted</location>
    </subcellularLocation>
</comment>
<feature type="transmembrane region" description="Helical" evidence="14">
    <location>
        <begin position="295"/>
        <end position="314"/>
    </location>
</feature>
<evidence type="ECO:0000313" key="18">
    <source>
        <dbReference type="EMBL" id="KAH7119214.1"/>
    </source>
</evidence>
<evidence type="ECO:0000256" key="15">
    <source>
        <dbReference type="SAM" id="SignalP"/>
    </source>
</evidence>
<keyword evidence="7 14" id="KW-0812">Transmembrane</keyword>
<comment type="caution">
    <text evidence="18">The sequence shown here is derived from an EMBL/GenBank/DDBJ whole genome shotgun (WGS) entry which is preliminary data.</text>
</comment>
<dbReference type="Pfam" id="PF05730">
    <property type="entry name" value="CFEM"/>
    <property type="match status" value="1"/>
</dbReference>
<evidence type="ECO:0000313" key="19">
    <source>
        <dbReference type="Proteomes" id="UP000738349"/>
    </source>
</evidence>
<evidence type="ECO:0000256" key="1">
    <source>
        <dbReference type="ARBA" id="ARBA00004141"/>
    </source>
</evidence>
<dbReference type="PANTHER" id="PTHR33048:SF143">
    <property type="entry name" value="EXTRACELLULAR MEMBRANE PROTEIN CFEM DOMAIN-CONTAINING PROTEIN-RELATED"/>
    <property type="match status" value="1"/>
</dbReference>
<feature type="domain" description="Rhodopsin" evidence="17">
    <location>
        <begin position="121"/>
        <end position="359"/>
    </location>
</feature>
<feature type="chain" id="PRO_5040254162" description="Extracellular membrane protein CFEM domain-containing protein" evidence="15">
    <location>
        <begin position="23"/>
        <end position="472"/>
    </location>
</feature>
<evidence type="ECO:0000256" key="11">
    <source>
        <dbReference type="ARBA" id="ARBA00023157"/>
    </source>
</evidence>
<keyword evidence="12" id="KW-0449">Lipoprotein</keyword>
<evidence type="ECO:0000256" key="7">
    <source>
        <dbReference type="ARBA" id="ARBA00022692"/>
    </source>
</evidence>
<keyword evidence="6" id="KW-0325">Glycoprotein</keyword>
<feature type="transmembrane region" description="Helical" evidence="14">
    <location>
        <begin position="179"/>
        <end position="203"/>
    </location>
</feature>
<dbReference type="Pfam" id="PF20684">
    <property type="entry name" value="Fung_rhodopsin"/>
    <property type="match status" value="1"/>
</dbReference>
<feature type="transmembrane region" description="Helical" evidence="14">
    <location>
        <begin position="257"/>
        <end position="283"/>
    </location>
</feature>
<evidence type="ECO:0000256" key="3">
    <source>
        <dbReference type="ARBA" id="ARBA00004613"/>
    </source>
</evidence>
<evidence type="ECO:0000256" key="8">
    <source>
        <dbReference type="ARBA" id="ARBA00022729"/>
    </source>
</evidence>
<organism evidence="18 19">
    <name type="scientific">Dactylonectria macrodidyma</name>
    <dbReference type="NCBI Taxonomy" id="307937"/>
    <lineage>
        <taxon>Eukaryota</taxon>
        <taxon>Fungi</taxon>
        <taxon>Dikarya</taxon>
        <taxon>Ascomycota</taxon>
        <taxon>Pezizomycotina</taxon>
        <taxon>Sordariomycetes</taxon>
        <taxon>Hypocreomycetidae</taxon>
        <taxon>Hypocreales</taxon>
        <taxon>Nectriaceae</taxon>
        <taxon>Dactylonectria</taxon>
    </lineage>
</organism>
<evidence type="ECO:0008006" key="20">
    <source>
        <dbReference type="Google" id="ProtNLM"/>
    </source>
</evidence>
<comment type="similarity">
    <text evidence="13">Belongs to the SAT4 family.</text>
</comment>